<evidence type="ECO:0000256" key="1">
    <source>
        <dbReference type="SAM" id="Phobius"/>
    </source>
</evidence>
<protein>
    <submittedName>
        <fullName evidence="2">Uncharacterized protein</fullName>
    </submittedName>
</protein>
<name>A0A385SXV3_9BACT</name>
<dbReference type="KEGG" id="chk:D4L85_30170"/>
<keyword evidence="1" id="KW-0812">Transmembrane</keyword>
<proteinExistence type="predicted"/>
<keyword evidence="1" id="KW-1133">Transmembrane helix</keyword>
<feature type="transmembrane region" description="Helical" evidence="1">
    <location>
        <begin position="89"/>
        <end position="115"/>
    </location>
</feature>
<accession>A0A385SXV3</accession>
<dbReference type="Proteomes" id="UP000266183">
    <property type="component" value="Chromosome"/>
</dbReference>
<feature type="transmembrane region" description="Helical" evidence="1">
    <location>
        <begin position="38"/>
        <end position="60"/>
    </location>
</feature>
<dbReference type="AlphaFoldDB" id="A0A385SXV3"/>
<keyword evidence="3" id="KW-1185">Reference proteome</keyword>
<dbReference type="RefSeq" id="WP_119757849.1">
    <property type="nucleotide sequence ID" value="NZ_CP032382.1"/>
</dbReference>
<reference evidence="3" key="1">
    <citation type="submission" date="2018-09" db="EMBL/GenBank/DDBJ databases">
        <title>Chryseolinea sp. KIS68-18 isolated from soil.</title>
        <authorList>
            <person name="Weon H.-Y."/>
            <person name="Kwon S.-W."/>
            <person name="Lee S.A."/>
        </authorList>
    </citation>
    <scope>NUCLEOTIDE SEQUENCE [LARGE SCALE GENOMIC DNA]</scope>
    <source>
        <strain evidence="3">KIS68-18</strain>
    </source>
</reference>
<evidence type="ECO:0000313" key="2">
    <source>
        <dbReference type="EMBL" id="AYB34590.1"/>
    </source>
</evidence>
<organism evidence="2 3">
    <name type="scientific">Chryseolinea soli</name>
    <dbReference type="NCBI Taxonomy" id="2321403"/>
    <lineage>
        <taxon>Bacteria</taxon>
        <taxon>Pseudomonadati</taxon>
        <taxon>Bacteroidota</taxon>
        <taxon>Cytophagia</taxon>
        <taxon>Cytophagales</taxon>
        <taxon>Fulvivirgaceae</taxon>
        <taxon>Chryseolinea</taxon>
    </lineage>
</organism>
<sequence length="120" mass="13716">MTFKEKMLYQQIHPVKLCVDFGTGFFTTYLAWQNKMSWFLILFLGPSVVVTMIVVAFADLERLKNSSFGKYVSQHMTSPIELIRSVGQIAMWVGGWFHIPSVIAMGFLFILGGWLKGKLF</sequence>
<dbReference type="EMBL" id="CP032382">
    <property type="protein sequence ID" value="AYB34590.1"/>
    <property type="molecule type" value="Genomic_DNA"/>
</dbReference>
<evidence type="ECO:0000313" key="3">
    <source>
        <dbReference type="Proteomes" id="UP000266183"/>
    </source>
</evidence>
<keyword evidence="1" id="KW-0472">Membrane</keyword>
<gene>
    <name evidence="2" type="ORF">D4L85_30170</name>
</gene>
<dbReference type="OrthoDB" id="331591at2"/>